<dbReference type="GO" id="GO:0046872">
    <property type="term" value="F:metal ion binding"/>
    <property type="evidence" value="ECO:0007669"/>
    <property type="project" value="UniProtKB-KW"/>
</dbReference>
<evidence type="ECO:0000256" key="6">
    <source>
        <dbReference type="ARBA" id="ARBA00044907"/>
    </source>
</evidence>
<evidence type="ECO:0000256" key="5">
    <source>
        <dbReference type="ARBA" id="ARBA00023277"/>
    </source>
</evidence>
<dbReference type="InterPro" id="IPR014710">
    <property type="entry name" value="RmlC-like_jellyroll"/>
</dbReference>
<evidence type="ECO:0000256" key="1">
    <source>
        <dbReference type="ARBA" id="ARBA00001936"/>
    </source>
</evidence>
<keyword evidence="2" id="KW-0479">Metal-binding</keyword>
<keyword evidence="5" id="KW-0119">Carbohydrate metabolism</keyword>
<gene>
    <name evidence="9" type="ORF">H9729_06840</name>
</gene>
<comment type="cofactor">
    <cofactor evidence="1">
        <name>Mn(2+)</name>
        <dbReference type="ChEBI" id="CHEBI:29035"/>
    </cofactor>
</comment>
<protein>
    <recommendedName>
        <fullName evidence="8">D-lyxose ketol-isomerase</fullName>
        <ecNumber evidence="8">5.3.1.15</ecNumber>
    </recommendedName>
</protein>
<dbReference type="EC" id="5.3.1.15" evidence="8"/>
<dbReference type="Gene3D" id="2.60.120.10">
    <property type="entry name" value="Jelly Rolls"/>
    <property type="match status" value="1"/>
</dbReference>
<comment type="similarity">
    <text evidence="7">Belongs to the D-lyxose ketol-isomerase family.</text>
</comment>
<evidence type="ECO:0000256" key="7">
    <source>
        <dbReference type="ARBA" id="ARBA00044951"/>
    </source>
</evidence>
<reference evidence="9" key="2">
    <citation type="submission" date="2021-04" db="EMBL/GenBank/DDBJ databases">
        <authorList>
            <person name="Gilroy R."/>
        </authorList>
    </citation>
    <scope>NUCLEOTIDE SEQUENCE</scope>
    <source>
        <strain evidence="9">1345</strain>
    </source>
</reference>
<dbReference type="InterPro" id="IPR011051">
    <property type="entry name" value="RmlC_Cupin_sf"/>
</dbReference>
<evidence type="ECO:0000256" key="3">
    <source>
        <dbReference type="ARBA" id="ARBA00023211"/>
    </source>
</evidence>
<comment type="caution">
    <text evidence="9">The sequence shown here is derived from an EMBL/GenBank/DDBJ whole genome shotgun (WGS) entry which is preliminary data.</text>
</comment>
<dbReference type="Proteomes" id="UP000886750">
    <property type="component" value="Unassembled WGS sequence"/>
</dbReference>
<dbReference type="GO" id="GO:0047828">
    <property type="term" value="F:D-lyxose ketol-isomerase activity"/>
    <property type="evidence" value="ECO:0007669"/>
    <property type="project" value="UniProtKB-EC"/>
</dbReference>
<dbReference type="Pfam" id="PF07385">
    <property type="entry name" value="Lyx_isomer"/>
    <property type="match status" value="1"/>
</dbReference>
<evidence type="ECO:0000256" key="2">
    <source>
        <dbReference type="ARBA" id="ARBA00022723"/>
    </source>
</evidence>
<evidence type="ECO:0000256" key="8">
    <source>
        <dbReference type="ARBA" id="ARBA00044972"/>
    </source>
</evidence>
<evidence type="ECO:0000313" key="10">
    <source>
        <dbReference type="Proteomes" id="UP000886750"/>
    </source>
</evidence>
<evidence type="ECO:0000256" key="4">
    <source>
        <dbReference type="ARBA" id="ARBA00023235"/>
    </source>
</evidence>
<organism evidence="9 10">
    <name type="scientific">Candidatus Borkfalkia excrementigallinarum</name>
    <dbReference type="NCBI Taxonomy" id="2838506"/>
    <lineage>
        <taxon>Bacteria</taxon>
        <taxon>Bacillati</taxon>
        <taxon>Bacillota</taxon>
        <taxon>Clostridia</taxon>
        <taxon>Christensenellales</taxon>
        <taxon>Christensenellaceae</taxon>
        <taxon>Candidatus Borkfalkia</taxon>
    </lineage>
</organism>
<keyword evidence="3" id="KW-0464">Manganese</keyword>
<sequence length="182" mass="20581">MKREEYSKLAERVARAFDAAGIVITEEEKARIEVADFGLGMAEKIGLQLLTYVNTERVCSKEMVLFPHQTCPEHIHVSGTENGVPFEGKEETFRVRRGVCYLYVDGEGNREDICAQLPPTDVTVFHEIVLHAGEQYTLKPNTKHWFQAGNGGAIISEFSTRSRDESDIFTDPRVVRIPHIED</sequence>
<proteinExistence type="inferred from homology"/>
<dbReference type="CDD" id="cd20308">
    <property type="entry name" value="cupin_YdaE"/>
    <property type="match status" value="1"/>
</dbReference>
<reference evidence="9" key="1">
    <citation type="journal article" date="2021" name="PeerJ">
        <title>Extensive microbial diversity within the chicken gut microbiome revealed by metagenomics and culture.</title>
        <authorList>
            <person name="Gilroy R."/>
            <person name="Ravi A."/>
            <person name="Getino M."/>
            <person name="Pursley I."/>
            <person name="Horton D.L."/>
            <person name="Alikhan N.F."/>
            <person name="Baker D."/>
            <person name="Gharbi K."/>
            <person name="Hall N."/>
            <person name="Watson M."/>
            <person name="Adriaenssens E.M."/>
            <person name="Foster-Nyarko E."/>
            <person name="Jarju S."/>
            <person name="Secka A."/>
            <person name="Antonio M."/>
            <person name="Oren A."/>
            <person name="Chaudhuri R.R."/>
            <person name="La Ragione R."/>
            <person name="Hildebrand F."/>
            <person name="Pallen M.J."/>
        </authorList>
    </citation>
    <scope>NUCLEOTIDE SEQUENCE</scope>
    <source>
        <strain evidence="9">1345</strain>
    </source>
</reference>
<keyword evidence="4 9" id="KW-0413">Isomerase</keyword>
<dbReference type="EMBL" id="DXCQ01000062">
    <property type="protein sequence ID" value="HIY97388.1"/>
    <property type="molecule type" value="Genomic_DNA"/>
</dbReference>
<dbReference type="AlphaFoldDB" id="A0A9D1ZXB5"/>
<name>A0A9D1ZXB5_9FIRM</name>
<comment type="catalytic activity">
    <reaction evidence="6">
        <text>D-lyxose = D-xylulose</text>
        <dbReference type="Rhea" id="RHEA:14201"/>
        <dbReference type="ChEBI" id="CHEBI:16789"/>
        <dbReference type="ChEBI" id="CHEBI:17140"/>
        <dbReference type="EC" id="5.3.1.15"/>
    </reaction>
</comment>
<dbReference type="InterPro" id="IPR010864">
    <property type="entry name" value="D-lyxose_isomer"/>
</dbReference>
<evidence type="ECO:0000313" key="9">
    <source>
        <dbReference type="EMBL" id="HIY97388.1"/>
    </source>
</evidence>
<dbReference type="SUPFAM" id="SSF51182">
    <property type="entry name" value="RmlC-like cupins"/>
    <property type="match status" value="1"/>
</dbReference>
<accession>A0A9D1ZXB5</accession>